<dbReference type="InterPro" id="IPR036282">
    <property type="entry name" value="Glutathione-S-Trfase_C_sf"/>
</dbReference>
<evidence type="ECO:0000313" key="4">
    <source>
        <dbReference type="Proteomes" id="UP000238137"/>
    </source>
</evidence>
<dbReference type="PANTHER" id="PTHR44051">
    <property type="entry name" value="GLUTATHIONE S-TRANSFERASE-RELATED"/>
    <property type="match status" value="1"/>
</dbReference>
<proteinExistence type="predicted"/>
<dbReference type="Pfam" id="PF14497">
    <property type="entry name" value="GST_C_3"/>
    <property type="match status" value="1"/>
</dbReference>
<dbReference type="RefSeq" id="WP_106690564.1">
    <property type="nucleotide sequence ID" value="NZ_PXNQ02000003.1"/>
</dbReference>
<name>A0A422QZ08_9RHOB</name>
<dbReference type="FunFam" id="3.40.30.10:FF:000331">
    <property type="entry name" value="Glutathione S-transferase"/>
    <property type="match status" value="1"/>
</dbReference>
<dbReference type="CDD" id="cd03207">
    <property type="entry name" value="GST_C_8"/>
    <property type="match status" value="1"/>
</dbReference>
<dbReference type="InterPro" id="IPR010987">
    <property type="entry name" value="Glutathione-S-Trfase_C-like"/>
</dbReference>
<keyword evidence="4" id="KW-1185">Reference proteome</keyword>
<organism evidence="3 4">
    <name type="scientific">Paracoccus methylarcula</name>
    <dbReference type="NCBI Taxonomy" id="72022"/>
    <lineage>
        <taxon>Bacteria</taxon>
        <taxon>Pseudomonadati</taxon>
        <taxon>Pseudomonadota</taxon>
        <taxon>Alphaproteobacteria</taxon>
        <taxon>Rhodobacterales</taxon>
        <taxon>Paracoccaceae</taxon>
        <taxon>Paracoccus</taxon>
    </lineage>
</organism>
<dbReference type="InterPro" id="IPR004045">
    <property type="entry name" value="Glutathione_S-Trfase_N"/>
</dbReference>
<evidence type="ECO:0000313" key="3">
    <source>
        <dbReference type="EMBL" id="RNF35216.1"/>
    </source>
</evidence>
<dbReference type="AlphaFoldDB" id="A0A422QZ08"/>
<dbReference type="CDD" id="cd03046">
    <property type="entry name" value="GST_N_GTT1_like"/>
    <property type="match status" value="1"/>
</dbReference>
<dbReference type="SUPFAM" id="SSF47616">
    <property type="entry name" value="GST C-terminal domain-like"/>
    <property type="match status" value="1"/>
</dbReference>
<sequence length="218" mass="24140">MSAKVTITTFDWVPEFAHGYVRDIRPRWALEEIGRSYDIDTVPVQEKIPEHFARQPFGQVPILKDGDLSLFESGAILLHLAEGTPLIPDGKEGALARQWLIAALNSVEPYAMQWAIARFFDKDEAAAARFEKSLRGRLSLLQDALADRDWLTGSSFTVADLLMADILRAPAANGLLDDLPKLAEYLERATSRPAFTRAMADHMAHWHAADAKKAAASA</sequence>
<dbReference type="Gene3D" id="1.20.1050.10">
    <property type="match status" value="1"/>
</dbReference>
<comment type="caution">
    <text evidence="3">The sequence shown here is derived from an EMBL/GenBank/DDBJ whole genome shotgun (WGS) entry which is preliminary data.</text>
</comment>
<dbReference type="PROSITE" id="PS50404">
    <property type="entry name" value="GST_NTER"/>
    <property type="match status" value="1"/>
</dbReference>
<dbReference type="SFLD" id="SFLDS00019">
    <property type="entry name" value="Glutathione_Transferase_(cytos"/>
    <property type="match status" value="1"/>
</dbReference>
<dbReference type="Gene3D" id="3.40.30.10">
    <property type="entry name" value="Glutaredoxin"/>
    <property type="match status" value="1"/>
</dbReference>
<reference evidence="3" key="1">
    <citation type="submission" date="2018-05" db="EMBL/GenBank/DDBJ databases">
        <title>Reclassification of Methylarcula marina and Methylarcula terricola as Paracoccus methylarcula sp.nov., comb.nov. and Paracoccus terricola comb.nov.</title>
        <authorList>
            <person name="Shmareva M.N."/>
            <person name="Doronina N.V."/>
            <person name="Vasilenko O.V."/>
            <person name="Tarlachkov S.V."/>
            <person name="Trotsenko Y.A."/>
        </authorList>
    </citation>
    <scope>NUCLEOTIDE SEQUENCE [LARGE SCALE GENOMIC DNA]</scope>
    <source>
        <strain evidence="3">VKM B-2159</strain>
    </source>
</reference>
<feature type="domain" description="GST N-terminal" evidence="1">
    <location>
        <begin position="25"/>
        <end position="88"/>
    </location>
</feature>
<gene>
    <name evidence="3" type="ORF">A7A09_006195</name>
</gene>
<dbReference type="EMBL" id="PXNQ02000003">
    <property type="protein sequence ID" value="RNF35216.1"/>
    <property type="molecule type" value="Genomic_DNA"/>
</dbReference>
<dbReference type="PROSITE" id="PS50405">
    <property type="entry name" value="GST_CTER"/>
    <property type="match status" value="1"/>
</dbReference>
<dbReference type="InterPro" id="IPR040079">
    <property type="entry name" value="Glutathione_S-Trfase"/>
</dbReference>
<dbReference type="GO" id="GO:0016740">
    <property type="term" value="F:transferase activity"/>
    <property type="evidence" value="ECO:0007669"/>
    <property type="project" value="UniProtKB-KW"/>
</dbReference>
<protein>
    <submittedName>
        <fullName evidence="3">Glutathione S-transferase family protein</fullName>
    </submittedName>
</protein>
<evidence type="ECO:0000259" key="1">
    <source>
        <dbReference type="PROSITE" id="PS50404"/>
    </source>
</evidence>
<dbReference type="Proteomes" id="UP000238137">
    <property type="component" value="Unassembled WGS sequence"/>
</dbReference>
<dbReference type="InterPro" id="IPR036249">
    <property type="entry name" value="Thioredoxin-like_sf"/>
</dbReference>
<dbReference type="Pfam" id="PF02798">
    <property type="entry name" value="GST_N"/>
    <property type="match status" value="1"/>
</dbReference>
<accession>A0A422QZ08</accession>
<evidence type="ECO:0000259" key="2">
    <source>
        <dbReference type="PROSITE" id="PS50405"/>
    </source>
</evidence>
<dbReference type="SUPFAM" id="SSF52833">
    <property type="entry name" value="Thioredoxin-like"/>
    <property type="match status" value="1"/>
</dbReference>
<dbReference type="InterPro" id="IPR004046">
    <property type="entry name" value="GST_C"/>
</dbReference>
<dbReference type="OrthoDB" id="9811242at2"/>
<dbReference type="PANTHER" id="PTHR44051:SF8">
    <property type="entry name" value="GLUTATHIONE S-TRANSFERASE GSTA"/>
    <property type="match status" value="1"/>
</dbReference>
<feature type="domain" description="GST C-terminal" evidence="2">
    <location>
        <begin position="89"/>
        <end position="211"/>
    </location>
</feature>
<dbReference type="SFLD" id="SFLDG00358">
    <property type="entry name" value="Main_(cytGST)"/>
    <property type="match status" value="1"/>
</dbReference>